<feature type="transmembrane region" description="Helical" evidence="6">
    <location>
        <begin position="271"/>
        <end position="293"/>
    </location>
</feature>
<evidence type="ECO:0000256" key="2">
    <source>
        <dbReference type="ARBA" id="ARBA00009166"/>
    </source>
</evidence>
<evidence type="ECO:0000256" key="6">
    <source>
        <dbReference type="SAM" id="Phobius"/>
    </source>
</evidence>
<evidence type="ECO:0000256" key="5">
    <source>
        <dbReference type="ARBA" id="ARBA00023136"/>
    </source>
</evidence>
<evidence type="ECO:0000256" key="1">
    <source>
        <dbReference type="ARBA" id="ARBA00004141"/>
    </source>
</evidence>
<feature type="transmembrane region" description="Helical" evidence="6">
    <location>
        <begin position="45"/>
        <end position="63"/>
    </location>
</feature>
<dbReference type="PANTHER" id="PTHR22945">
    <property type="entry name" value="SERPENTINE RECEPTOR, CLASS D DELTA"/>
    <property type="match status" value="1"/>
</dbReference>
<evidence type="ECO:0000313" key="7">
    <source>
        <dbReference type="EMBL" id="CAB3403780.1"/>
    </source>
</evidence>
<proteinExistence type="inferred from homology"/>
<feature type="transmembrane region" description="Helical" evidence="6">
    <location>
        <begin position="188"/>
        <end position="214"/>
    </location>
</feature>
<dbReference type="InterPro" id="IPR019421">
    <property type="entry name" value="7TM_GPCR_serpentine_rcpt_Srd"/>
</dbReference>
<accession>A0A8S1EUT9</accession>
<dbReference type="InterPro" id="IPR050920">
    <property type="entry name" value="Nematode_rcpt-like_delta"/>
</dbReference>
<comment type="similarity">
    <text evidence="2">Belongs to the nematode receptor-like protein srd family.</text>
</comment>
<evidence type="ECO:0000256" key="4">
    <source>
        <dbReference type="ARBA" id="ARBA00022989"/>
    </source>
</evidence>
<dbReference type="OrthoDB" id="5865968at2759"/>
<evidence type="ECO:0008006" key="9">
    <source>
        <dbReference type="Google" id="ProtNLM"/>
    </source>
</evidence>
<gene>
    <name evidence="7" type="ORF">CBOVIS_LOCUS6199</name>
</gene>
<dbReference type="SUPFAM" id="SSF81321">
    <property type="entry name" value="Family A G protein-coupled receptor-like"/>
    <property type="match status" value="1"/>
</dbReference>
<dbReference type="AlphaFoldDB" id="A0A8S1EUT9"/>
<dbReference type="EMBL" id="CADEPM010000004">
    <property type="protein sequence ID" value="CAB3403780.1"/>
    <property type="molecule type" value="Genomic_DNA"/>
</dbReference>
<dbReference type="Gene3D" id="1.20.1070.10">
    <property type="entry name" value="Rhodopsin 7-helix transmembrane proteins"/>
    <property type="match status" value="1"/>
</dbReference>
<dbReference type="GO" id="GO:0016020">
    <property type="term" value="C:membrane"/>
    <property type="evidence" value="ECO:0007669"/>
    <property type="project" value="UniProtKB-SubCell"/>
</dbReference>
<keyword evidence="8" id="KW-1185">Reference proteome</keyword>
<name>A0A8S1EUT9_9PELO</name>
<dbReference type="PANTHER" id="PTHR22945:SF89">
    <property type="entry name" value="SERPENTINE RECEPTOR, CLASS D (DELTA)-RELATED"/>
    <property type="match status" value="1"/>
</dbReference>
<keyword evidence="5 6" id="KW-0472">Membrane</keyword>
<comment type="subcellular location">
    <subcellularLocation>
        <location evidence="1">Membrane</location>
        <topology evidence="1">Multi-pass membrane protein</topology>
    </subcellularLocation>
</comment>
<feature type="transmembrane region" description="Helical" evidence="6">
    <location>
        <begin position="130"/>
        <end position="150"/>
    </location>
</feature>
<comment type="caution">
    <text evidence="7">The sequence shown here is derived from an EMBL/GenBank/DDBJ whole genome shotgun (WGS) entry which is preliminary data.</text>
</comment>
<keyword evidence="3 6" id="KW-0812">Transmembrane</keyword>
<evidence type="ECO:0000313" key="8">
    <source>
        <dbReference type="Proteomes" id="UP000494206"/>
    </source>
</evidence>
<reference evidence="7 8" key="1">
    <citation type="submission" date="2020-04" db="EMBL/GenBank/DDBJ databases">
        <authorList>
            <person name="Laetsch R D."/>
            <person name="Stevens L."/>
            <person name="Kumar S."/>
            <person name="Blaxter L. M."/>
        </authorList>
    </citation>
    <scope>NUCLEOTIDE SEQUENCE [LARGE SCALE GENOMIC DNA]</scope>
</reference>
<organism evidence="7 8">
    <name type="scientific">Caenorhabditis bovis</name>
    <dbReference type="NCBI Taxonomy" id="2654633"/>
    <lineage>
        <taxon>Eukaryota</taxon>
        <taxon>Metazoa</taxon>
        <taxon>Ecdysozoa</taxon>
        <taxon>Nematoda</taxon>
        <taxon>Chromadorea</taxon>
        <taxon>Rhabditida</taxon>
        <taxon>Rhabditina</taxon>
        <taxon>Rhabditomorpha</taxon>
        <taxon>Rhabditoidea</taxon>
        <taxon>Rhabditidae</taxon>
        <taxon>Peloderinae</taxon>
        <taxon>Caenorhabditis</taxon>
    </lineage>
</organism>
<sequence>MNSSFYVPFFGIYYKFYIIIGISLQSVQLFLIFKKSSSAMNHLRIFLYNTSTAQVFVLFTTFISQHRLLPNLNTTAILSSGPSVWCPPTIRFSLYHIYTAISTLAGVGVSITVFYRYLVLKGTHMDYKKICIIVSTSYIGPLILLLVPFLDNWDFEKVRTATYMEHPTYEFAIYEPITGFANTSSPQFILGTSIIALIAYVIPVICALSTRQILVLIGQQTNMSANTKKHSKNLIYGLICQTLFPIIFYTPIFSCYLYTQATGNGILITEHFYLSLSSLPALVDPLVSFYFIIPFRKYILKKIGMRNQKAYIDKRGITSSFAIRVE</sequence>
<feature type="transmembrane region" description="Helical" evidence="6">
    <location>
        <begin position="97"/>
        <end position="118"/>
    </location>
</feature>
<keyword evidence="4 6" id="KW-1133">Transmembrane helix</keyword>
<dbReference type="Pfam" id="PF10317">
    <property type="entry name" value="7TM_GPCR_Srd"/>
    <property type="match status" value="1"/>
</dbReference>
<dbReference type="Proteomes" id="UP000494206">
    <property type="component" value="Unassembled WGS sequence"/>
</dbReference>
<feature type="transmembrane region" description="Helical" evidence="6">
    <location>
        <begin position="234"/>
        <end position="259"/>
    </location>
</feature>
<feature type="transmembrane region" description="Helical" evidence="6">
    <location>
        <begin position="12"/>
        <end position="33"/>
    </location>
</feature>
<evidence type="ECO:0000256" key="3">
    <source>
        <dbReference type="ARBA" id="ARBA00022692"/>
    </source>
</evidence>
<protein>
    <recommendedName>
        <fullName evidence="9">G-protein coupled receptors family 1 profile domain-containing protein</fullName>
    </recommendedName>
</protein>